<dbReference type="AlphaFoldDB" id="A0A1E5PK69"/>
<dbReference type="Proteomes" id="UP000095759">
    <property type="component" value="Unassembled WGS sequence"/>
</dbReference>
<protein>
    <submittedName>
        <fullName evidence="1">Uncharacterized protein</fullName>
    </submittedName>
</protein>
<gene>
    <name evidence="1" type="ORF">AS594_35710</name>
</gene>
<keyword evidence="2" id="KW-1185">Reference proteome</keyword>
<proteinExistence type="predicted"/>
<organism evidence="1 2">
    <name type="scientific">Streptomyces agglomeratus</name>
    <dbReference type="NCBI Taxonomy" id="285458"/>
    <lineage>
        <taxon>Bacteria</taxon>
        <taxon>Bacillati</taxon>
        <taxon>Actinomycetota</taxon>
        <taxon>Actinomycetes</taxon>
        <taxon>Kitasatosporales</taxon>
        <taxon>Streptomycetaceae</taxon>
        <taxon>Streptomyces</taxon>
    </lineage>
</organism>
<evidence type="ECO:0000313" key="2">
    <source>
        <dbReference type="Proteomes" id="UP000095759"/>
    </source>
</evidence>
<name>A0A1E5PK69_9ACTN</name>
<comment type="caution">
    <text evidence="1">The sequence shown here is derived from an EMBL/GenBank/DDBJ whole genome shotgun (WGS) entry which is preliminary data.</text>
</comment>
<accession>A0A1E5PK69</accession>
<reference evidence="1 2" key="1">
    <citation type="submission" date="2016-08" db="EMBL/GenBank/DDBJ databases">
        <title>Complete genome sequence of Streptomyces agglomeratus strain 6-3-2, a novel anti-MRSA actinomycete isolated from Wuli of Tebit, China.</title>
        <authorList>
            <person name="Chen X."/>
        </authorList>
    </citation>
    <scope>NUCLEOTIDE SEQUENCE [LARGE SCALE GENOMIC DNA]</scope>
    <source>
        <strain evidence="1 2">6-3-2</strain>
    </source>
</reference>
<dbReference type="EMBL" id="MEHJ01000001">
    <property type="protein sequence ID" value="OEJ29951.1"/>
    <property type="molecule type" value="Genomic_DNA"/>
</dbReference>
<sequence length="61" mass="6912">MLRKTLPKDVTLVGLRQDRMLNEAFATGDPLKLMRLFGVTAQTAMRYVTAAHPEHTAKFPR</sequence>
<evidence type="ECO:0000313" key="1">
    <source>
        <dbReference type="EMBL" id="OEJ29951.1"/>
    </source>
</evidence>